<evidence type="ECO:0000256" key="1">
    <source>
        <dbReference type="SAM" id="Phobius"/>
    </source>
</evidence>
<accession>A0AA49K050</accession>
<feature type="transmembrane region" description="Helical" evidence="1">
    <location>
        <begin position="54"/>
        <end position="70"/>
    </location>
</feature>
<evidence type="ECO:0000313" key="4">
    <source>
        <dbReference type="Proteomes" id="UP001229955"/>
    </source>
</evidence>
<dbReference type="KEGG" id="pspc:Strain318_001136"/>
<protein>
    <submittedName>
        <fullName evidence="2">DUF4173 domain-containing protein</fullName>
    </submittedName>
</protein>
<evidence type="ECO:0000313" key="2">
    <source>
        <dbReference type="EMBL" id="WKW11868.1"/>
    </source>
</evidence>
<feature type="transmembrane region" description="Helical" evidence="1">
    <location>
        <begin position="342"/>
        <end position="363"/>
    </location>
</feature>
<dbReference type="InterPro" id="IPR025291">
    <property type="entry name" value="DUF4153"/>
</dbReference>
<feature type="transmembrane region" description="Helical" evidence="1">
    <location>
        <begin position="186"/>
        <end position="204"/>
    </location>
</feature>
<name>A0AA49JUH4_9BACT</name>
<feature type="transmembrane region" description="Helical" evidence="1">
    <location>
        <begin position="273"/>
        <end position="296"/>
    </location>
</feature>
<keyword evidence="1" id="KW-0472">Membrane</keyword>
<organism evidence="2">
    <name type="scientific">Pseudogemmatithrix spongiicola</name>
    <dbReference type="NCBI Taxonomy" id="3062599"/>
    <lineage>
        <taxon>Bacteria</taxon>
        <taxon>Pseudomonadati</taxon>
        <taxon>Gemmatimonadota</taxon>
        <taxon>Gemmatimonadia</taxon>
        <taxon>Gemmatimonadales</taxon>
        <taxon>Gemmatimonadaceae</taxon>
        <taxon>Pseudogemmatithrix</taxon>
    </lineage>
</organism>
<keyword evidence="4" id="KW-1185">Reference proteome</keyword>
<feature type="transmembrane region" description="Helical" evidence="1">
    <location>
        <begin position="146"/>
        <end position="165"/>
    </location>
</feature>
<feature type="transmembrane region" description="Helical" evidence="1">
    <location>
        <begin position="76"/>
        <end position="95"/>
    </location>
</feature>
<dbReference type="RefSeq" id="WP_367887554.1">
    <property type="nucleotide sequence ID" value="NZ_CP130612.1"/>
</dbReference>
<dbReference type="AlphaFoldDB" id="A0AA49JUH4"/>
<feature type="transmembrane region" description="Helical" evidence="1">
    <location>
        <begin position="30"/>
        <end position="47"/>
    </location>
</feature>
<reference evidence="2" key="1">
    <citation type="submission" date="2023-07" db="EMBL/GenBank/DDBJ databases">
        <authorList>
            <person name="Haufschild T."/>
            <person name="Kallscheuer N."/>
            <person name="Hammer J."/>
            <person name="Kohn T."/>
            <person name="Kabuu M."/>
            <person name="Jogler M."/>
            <person name="Wohfarth N."/>
            <person name="Heuer A."/>
            <person name="Rohde M."/>
            <person name="van Teeseling M.C.F."/>
            <person name="Jogler C."/>
        </authorList>
    </citation>
    <scope>NUCLEOTIDE SEQUENCE</scope>
    <source>
        <strain evidence="2">Strain 138</strain>
        <strain evidence="3">Strain 318</strain>
    </source>
</reference>
<sequence length="472" mass="50558">MTPALARLILPTALALGLLADYLFRAHQPRAGFAVWCLVALGAALLLQRERERTLIIGAAAALVLLLVLREAPILYALNGFALFITLLLVAWRALGRSVAQLEPRDALIGGVAAVASLAGGTPTLLMRDANASALGEQVKGNYKTFGIGAIVALPVLLMVTGLLASADPLFAGFLDEAGALLDTTLAEHIGVTLATAWISAGALRGSLVPLAIDGTRFRKTWELPLSTFLPALGGLTLLLSAWIGLQVRAMFGGAAYVAATSGVTVAEYARNGFFELIVIAGMVLAVLLVTDDLLVRGAESARRSFRTLGGILIALVAAVLVSALMRLSLYLGFYGLTEDRVMALAVLVWVAAVLGWFAFTVLRGERLRFARGVLAISAVWLGLLNLANPERWVVETNVRRAERGLDFDIAYHATLSADALPALERAAERLGEPRATELRTAVAARWTERNARRANDWREWTLPYLLHGRTQ</sequence>
<keyword evidence="1" id="KW-0812">Transmembrane</keyword>
<proteinExistence type="predicted"/>
<accession>A0AA49JUH4</accession>
<dbReference type="EMBL" id="CP130613">
    <property type="protein sequence ID" value="WKW14778.1"/>
    <property type="molecule type" value="Genomic_DNA"/>
</dbReference>
<gene>
    <name evidence="2" type="ORF">Strain138_001136</name>
    <name evidence="3" type="ORF">Strain318_001136</name>
</gene>
<evidence type="ECO:0000313" key="3">
    <source>
        <dbReference type="EMBL" id="WKW14778.1"/>
    </source>
</evidence>
<feature type="transmembrane region" description="Helical" evidence="1">
    <location>
        <begin position="308"/>
        <end position="330"/>
    </location>
</feature>
<feature type="transmembrane region" description="Helical" evidence="1">
    <location>
        <begin position="224"/>
        <end position="243"/>
    </location>
</feature>
<dbReference type="EMBL" id="CP130612">
    <property type="protein sequence ID" value="WKW11868.1"/>
    <property type="molecule type" value="Genomic_DNA"/>
</dbReference>
<dbReference type="Proteomes" id="UP001229955">
    <property type="component" value="Chromosome"/>
</dbReference>
<keyword evidence="1" id="KW-1133">Transmembrane helix</keyword>
<dbReference type="Pfam" id="PF13687">
    <property type="entry name" value="DUF4153"/>
    <property type="match status" value="1"/>
</dbReference>